<protein>
    <submittedName>
        <fullName evidence="2">Para-aminobenzoate synthetase component I</fullName>
        <ecNumber evidence="2">2.6.1.85</ecNumber>
    </submittedName>
</protein>
<organism evidence="2 3">
    <name type="scientific">Staphylococcus aureus subsp. aureus DR10</name>
    <dbReference type="NCBI Taxonomy" id="1155079"/>
    <lineage>
        <taxon>Bacteria</taxon>
        <taxon>Bacillati</taxon>
        <taxon>Bacillota</taxon>
        <taxon>Bacilli</taxon>
        <taxon>Bacillales</taxon>
        <taxon>Staphylococcaceae</taxon>
        <taxon>Staphylococcus</taxon>
    </lineage>
</organism>
<keyword evidence="2" id="KW-0808">Transferase</keyword>
<dbReference type="InterPro" id="IPR005801">
    <property type="entry name" value="ADC_synthase"/>
</dbReference>
<dbReference type="Pfam" id="PF00425">
    <property type="entry name" value="Chorismate_bind"/>
    <property type="match status" value="1"/>
</dbReference>
<comment type="caution">
    <text evidence="2">The sequence shown here is derived from an EMBL/GenBank/DDBJ whole genome shotgun (WGS) entry which is preliminary data.</text>
</comment>
<evidence type="ECO:0000259" key="1">
    <source>
        <dbReference type="Pfam" id="PF00425"/>
    </source>
</evidence>
<reference evidence="2 3" key="1">
    <citation type="journal article" date="2012" name="MBio">
        <title>Identification of a highly transmissible animal-independent Staphylococcus aureus ST398 clone with distinct genomic and cell adhesion properties.</title>
        <authorList>
            <person name="Uhlemann A.C."/>
            <person name="Porcella S.F."/>
            <person name="Trivedi S."/>
            <person name="Sullivan S.B."/>
            <person name="Hafer C."/>
            <person name="Kennedy A.D."/>
            <person name="Barbian K.D."/>
            <person name="McCarthy A.J."/>
            <person name="Street C."/>
            <person name="Hirschberg D.L."/>
            <person name="Lipkin W.I."/>
            <person name="Lindsay J.A."/>
            <person name="DeLeo F.R."/>
            <person name="Lowy F.D."/>
        </authorList>
    </citation>
    <scope>NUCLEOTIDE SEQUENCE [LARGE SCALE GENOMIC DNA]</scope>
    <source>
        <strain evidence="2 3">DR10</strain>
    </source>
</reference>
<gene>
    <name evidence="2" type="ORF">ST398NM02_0791</name>
</gene>
<dbReference type="InterPro" id="IPR015890">
    <property type="entry name" value="Chorismate_C"/>
</dbReference>
<name>A0ABC9Q0R7_STAA5</name>
<dbReference type="PANTHER" id="PTHR11236">
    <property type="entry name" value="AMINOBENZOATE/ANTHRANILATE SYNTHASE"/>
    <property type="match status" value="1"/>
</dbReference>
<accession>A0ABC9Q0R7</accession>
<dbReference type="SUPFAM" id="SSF56322">
    <property type="entry name" value="ADC synthase"/>
    <property type="match status" value="1"/>
</dbReference>
<dbReference type="AlphaFoldDB" id="A0ABC9Q0R7"/>
<evidence type="ECO:0000313" key="3">
    <source>
        <dbReference type="Proteomes" id="UP000003093"/>
    </source>
</evidence>
<feature type="domain" description="Chorismate-utilising enzyme C-terminal" evidence="1">
    <location>
        <begin position="120"/>
        <end position="379"/>
    </location>
</feature>
<dbReference type="PRINTS" id="PR00095">
    <property type="entry name" value="ANTSNTHASEI"/>
</dbReference>
<dbReference type="Proteomes" id="UP000003093">
    <property type="component" value="Unassembled WGS sequence"/>
</dbReference>
<sequence length="386" mass="44310">MITVRIEYNYRYYLTENEYKQYHIQLKGFIKKYVATKLADVGEVIHFAQAQQRQGRYVSLYLSYEAAKYFNHVMCSHSLVKDDIYAVAYSFEKAESINSTYEHQTSYVSKHHFSFVESSEVMMTNIKRVQQAIVEGETYQVNYTARLTDNIYYPISTLYERLTQFSNGNYTALLQTDEIQVASISPELFFQKGQFNNVDNVIISKPMKGTMPRGKTEAEDQQYYKTLQTSSKDRAENVMIVDLLRNDIGRISQSGSIKVYKLFFIEAYKTVFQMTSMVSGTLKTNTDLTQILTSLFPCGSITGAPKLNTMKYIKQLESSPRGIYCGAIGLLLPTEDDKMIFNIPIRTIEYKYGQAIYGVGAGITIDSKPKDEVNEFYAKTKILEML</sequence>
<dbReference type="EMBL" id="AIDT01000005">
    <property type="protein sequence ID" value="EIA14424.1"/>
    <property type="molecule type" value="Genomic_DNA"/>
</dbReference>
<proteinExistence type="predicted"/>
<dbReference type="InterPro" id="IPR019999">
    <property type="entry name" value="Anth_synth_I-like"/>
</dbReference>
<dbReference type="GO" id="GO:0046820">
    <property type="term" value="F:4-amino-4-deoxychorismate synthase activity"/>
    <property type="evidence" value="ECO:0007669"/>
    <property type="project" value="UniProtKB-EC"/>
</dbReference>
<keyword evidence="2" id="KW-0032">Aminotransferase</keyword>
<evidence type="ECO:0000313" key="2">
    <source>
        <dbReference type="EMBL" id="EIA14424.1"/>
    </source>
</evidence>
<dbReference type="PANTHER" id="PTHR11236:SF50">
    <property type="entry name" value="AMINODEOXYCHORISMATE SYNTHASE COMPONENT 1"/>
    <property type="match status" value="1"/>
</dbReference>
<dbReference type="Gene3D" id="3.60.120.10">
    <property type="entry name" value="Anthranilate synthase"/>
    <property type="match status" value="1"/>
</dbReference>
<dbReference type="EC" id="2.6.1.85" evidence="2"/>